<dbReference type="InterPro" id="IPR027417">
    <property type="entry name" value="P-loop_NTPase"/>
</dbReference>
<gene>
    <name evidence="2" type="ORF">FAK_23810</name>
</gene>
<dbReference type="Proteomes" id="UP001366166">
    <property type="component" value="Chromosome"/>
</dbReference>
<dbReference type="Pfam" id="PF13481">
    <property type="entry name" value="AAA_25"/>
    <property type="match status" value="1"/>
</dbReference>
<feature type="region of interest" description="Disordered" evidence="1">
    <location>
        <begin position="1"/>
        <end position="22"/>
    </location>
</feature>
<dbReference type="EMBL" id="AP028679">
    <property type="protein sequence ID" value="BEQ15315.1"/>
    <property type="molecule type" value="Genomic_DNA"/>
</dbReference>
<accession>A0AAU9EEY0</accession>
<sequence length="412" mass="44741">MAGGPVTALRGDPGPGSAEDHACMKAAVDARVEEERANYGPPPNPFECKPCPGEWFREDPPPRKYLFDEVVPEGLVAGLGGSGGGGKTFIATQMAISAATGRTFGPFQPAGARPAMIVLLEDVESEARRRLHDIGKVWGLSPQHIEALETNLYVVSMVGRMRPLVELDAAGNPTLTETYYQLLEAVIKLGIRFLLVDPKSRTSRLDENRAEHAVAHSQMWEQMVAAVPGLVVLFTHHSPKGLSDQGRMSADTVFRGSSGLVDSIRWGAGLRVMTRADAEMYGVQNHRDYAELDLVKVNYAPQWPGPVYFERGPGGVLIPANLQRDRAVLTTEAFARALAEDGGEYSRRELSRSPGAGIRGNLKDWLPGWKASHLDRTIDTALRQGLVEEVQILAGPKSTPKLVLRPVTEPSA</sequence>
<name>A0AAU9EEY0_9BACT</name>
<protein>
    <recommendedName>
        <fullName evidence="4">AAA family ATPase</fullName>
    </recommendedName>
</protein>
<reference evidence="3" key="1">
    <citation type="journal article" date="2023" name="Arch. Microbiol.">
        <title>Desulfoferula mesophilus gen. nov. sp. nov., a mesophilic sulfate-reducing bacterium isolated from a brackish lake sediment.</title>
        <authorList>
            <person name="Watanabe T."/>
            <person name="Yabe T."/>
            <person name="Tsuji J.M."/>
            <person name="Fukui M."/>
        </authorList>
    </citation>
    <scope>NUCLEOTIDE SEQUENCE [LARGE SCALE GENOMIC DNA]</scope>
    <source>
        <strain evidence="3">12FAK</strain>
    </source>
</reference>
<evidence type="ECO:0000313" key="2">
    <source>
        <dbReference type="EMBL" id="BEQ15315.1"/>
    </source>
</evidence>
<proteinExistence type="predicted"/>
<evidence type="ECO:0008006" key="4">
    <source>
        <dbReference type="Google" id="ProtNLM"/>
    </source>
</evidence>
<dbReference type="KEGG" id="dmp:FAK_23810"/>
<keyword evidence="3" id="KW-1185">Reference proteome</keyword>
<dbReference type="Gene3D" id="3.40.50.300">
    <property type="entry name" value="P-loop containing nucleotide triphosphate hydrolases"/>
    <property type="match status" value="1"/>
</dbReference>
<dbReference type="AlphaFoldDB" id="A0AAU9EEY0"/>
<evidence type="ECO:0000256" key="1">
    <source>
        <dbReference type="SAM" id="MobiDB-lite"/>
    </source>
</evidence>
<dbReference type="SUPFAM" id="SSF52540">
    <property type="entry name" value="P-loop containing nucleoside triphosphate hydrolases"/>
    <property type="match status" value="1"/>
</dbReference>
<organism evidence="2 3">
    <name type="scientific">Desulfoferula mesophila</name>
    <dbReference type="NCBI Taxonomy" id="3058419"/>
    <lineage>
        <taxon>Bacteria</taxon>
        <taxon>Pseudomonadati</taxon>
        <taxon>Thermodesulfobacteriota</taxon>
        <taxon>Desulfarculia</taxon>
        <taxon>Desulfarculales</taxon>
        <taxon>Desulfarculaceae</taxon>
        <taxon>Desulfoferula</taxon>
    </lineage>
</organism>
<evidence type="ECO:0000313" key="3">
    <source>
        <dbReference type="Proteomes" id="UP001366166"/>
    </source>
</evidence>